<gene>
    <name evidence="3" type="ORF">LX13_003411</name>
</gene>
<name>A0ABT1HH61_9NOCA</name>
<keyword evidence="4" id="KW-1185">Reference proteome</keyword>
<feature type="region of interest" description="Disordered" evidence="1">
    <location>
        <begin position="39"/>
        <end position="65"/>
    </location>
</feature>
<protein>
    <submittedName>
        <fullName evidence="3">Uncharacterized protein</fullName>
    </submittedName>
</protein>
<dbReference type="Proteomes" id="UP001206895">
    <property type="component" value="Unassembled WGS sequence"/>
</dbReference>
<feature type="chain" id="PRO_5046702744" evidence="2">
    <location>
        <begin position="26"/>
        <end position="97"/>
    </location>
</feature>
<feature type="compositionally biased region" description="Polar residues" evidence="1">
    <location>
        <begin position="39"/>
        <end position="53"/>
    </location>
</feature>
<comment type="caution">
    <text evidence="3">The sequence shown here is derived from an EMBL/GenBank/DDBJ whole genome shotgun (WGS) entry which is preliminary data.</text>
</comment>
<accession>A0ABT1HH61</accession>
<organism evidence="3 4">
    <name type="scientific">Williamsia maris</name>
    <dbReference type="NCBI Taxonomy" id="72806"/>
    <lineage>
        <taxon>Bacteria</taxon>
        <taxon>Bacillati</taxon>
        <taxon>Actinomycetota</taxon>
        <taxon>Actinomycetes</taxon>
        <taxon>Mycobacteriales</taxon>
        <taxon>Nocardiaceae</taxon>
        <taxon>Williamsia</taxon>
    </lineage>
</organism>
<evidence type="ECO:0000256" key="1">
    <source>
        <dbReference type="SAM" id="MobiDB-lite"/>
    </source>
</evidence>
<evidence type="ECO:0000313" key="4">
    <source>
        <dbReference type="Proteomes" id="UP001206895"/>
    </source>
</evidence>
<reference evidence="3 4" key="1">
    <citation type="submission" date="2022-06" db="EMBL/GenBank/DDBJ databases">
        <title>Genomic Encyclopedia of Archaeal and Bacterial Type Strains, Phase II (KMG-II): from individual species to whole genera.</title>
        <authorList>
            <person name="Goeker M."/>
        </authorList>
    </citation>
    <scope>NUCLEOTIDE SEQUENCE [LARGE SCALE GENOMIC DNA]</scope>
    <source>
        <strain evidence="3 4">DSM 44693</strain>
    </source>
</reference>
<evidence type="ECO:0000256" key="2">
    <source>
        <dbReference type="SAM" id="SignalP"/>
    </source>
</evidence>
<dbReference type="RefSeq" id="WP_253662493.1">
    <property type="nucleotide sequence ID" value="NZ_BAAAJQ010000001.1"/>
</dbReference>
<proteinExistence type="predicted"/>
<sequence>MRIKKIVMGTVVAGGVGLASLGAGAGVAAAAPHAPAQSTTQQYVQSAPVTPVSQPGPVRRPDNKPFTYRGQHVTPVFDQSHHAWGFWFFGFWIPIAH</sequence>
<feature type="signal peptide" evidence="2">
    <location>
        <begin position="1"/>
        <end position="25"/>
    </location>
</feature>
<keyword evidence="2" id="KW-0732">Signal</keyword>
<evidence type="ECO:0000313" key="3">
    <source>
        <dbReference type="EMBL" id="MCP2177583.1"/>
    </source>
</evidence>
<dbReference type="EMBL" id="JAMTCJ010000003">
    <property type="protein sequence ID" value="MCP2177583.1"/>
    <property type="molecule type" value="Genomic_DNA"/>
</dbReference>